<organism evidence="1">
    <name type="scientific">viral metagenome</name>
    <dbReference type="NCBI Taxonomy" id="1070528"/>
    <lineage>
        <taxon>unclassified sequences</taxon>
        <taxon>metagenomes</taxon>
        <taxon>organismal metagenomes</taxon>
    </lineage>
</organism>
<proteinExistence type="predicted"/>
<dbReference type="EMBL" id="MT143223">
    <property type="protein sequence ID" value="QJA94334.1"/>
    <property type="molecule type" value="Genomic_DNA"/>
</dbReference>
<reference evidence="1" key="1">
    <citation type="submission" date="2020-03" db="EMBL/GenBank/DDBJ databases">
        <title>The deep terrestrial virosphere.</title>
        <authorList>
            <person name="Holmfeldt K."/>
            <person name="Nilsson E."/>
            <person name="Simone D."/>
            <person name="Lopez-Fernandez M."/>
            <person name="Wu X."/>
            <person name="de Brujin I."/>
            <person name="Lundin D."/>
            <person name="Andersson A."/>
            <person name="Bertilsson S."/>
            <person name="Dopson M."/>
        </authorList>
    </citation>
    <scope>NUCLEOTIDE SEQUENCE</scope>
    <source>
        <strain evidence="1">MM415A02009</strain>
        <strain evidence="2">MM415B03892</strain>
    </source>
</reference>
<gene>
    <name evidence="1" type="ORF">MM415A02009_0003</name>
    <name evidence="2" type="ORF">MM415B03892_0006</name>
</gene>
<sequence length="84" mass="9826">MVFGKKKVHEEPQPEKTQVLEAKIQSMDKTKLFEWLANEYKETYAGIFGPEDLKTLDPELLSLNILFAIWSEMRLLRELNSKQA</sequence>
<dbReference type="AlphaFoldDB" id="A0A6M3JWN6"/>
<evidence type="ECO:0000313" key="2">
    <source>
        <dbReference type="EMBL" id="QJA94334.1"/>
    </source>
</evidence>
<name>A0A6M3JWN6_9ZZZZ</name>
<dbReference type="EMBL" id="MT142097">
    <property type="protein sequence ID" value="QJA74423.1"/>
    <property type="molecule type" value="Genomic_DNA"/>
</dbReference>
<evidence type="ECO:0000313" key="1">
    <source>
        <dbReference type="EMBL" id="QJA74423.1"/>
    </source>
</evidence>
<accession>A0A6M3JWN6</accession>
<protein>
    <submittedName>
        <fullName evidence="1">Uncharacterized protein</fullName>
    </submittedName>
</protein>